<evidence type="ECO:0000313" key="7">
    <source>
        <dbReference type="Proteomes" id="UP000834106"/>
    </source>
</evidence>
<dbReference type="GO" id="GO:0006979">
    <property type="term" value="P:response to oxidative stress"/>
    <property type="evidence" value="ECO:0007669"/>
    <property type="project" value="InterPro"/>
</dbReference>
<gene>
    <name evidence="6" type="ORF">FPE_LOCUS13324</name>
</gene>
<dbReference type="PROSITE" id="PS50202">
    <property type="entry name" value="MSP"/>
    <property type="match status" value="1"/>
</dbReference>
<proteinExistence type="inferred from homology"/>
<dbReference type="PANTHER" id="PTHR10809">
    <property type="entry name" value="VESICLE-ASSOCIATED MEMBRANE PROTEIN-ASSOCIATED PROTEIN"/>
    <property type="match status" value="1"/>
</dbReference>
<dbReference type="EMBL" id="OU503043">
    <property type="protein sequence ID" value="CAI9765894.1"/>
    <property type="molecule type" value="Genomic_DNA"/>
</dbReference>
<name>A0AAD2DTT6_9LAMI</name>
<evidence type="ECO:0000256" key="4">
    <source>
        <dbReference type="SAM" id="Phobius"/>
    </source>
</evidence>
<feature type="compositionally biased region" description="Basic and acidic residues" evidence="3">
    <location>
        <begin position="291"/>
        <end position="309"/>
    </location>
</feature>
<keyword evidence="4" id="KW-0472">Membrane</keyword>
<protein>
    <recommendedName>
        <fullName evidence="5">MSP domain-containing protein</fullName>
    </recommendedName>
</protein>
<keyword evidence="2" id="KW-0175">Coiled coil</keyword>
<feature type="transmembrane region" description="Helical" evidence="4">
    <location>
        <begin position="408"/>
        <end position="429"/>
    </location>
</feature>
<accession>A0AAD2DTT6</accession>
<dbReference type="InterPro" id="IPR000535">
    <property type="entry name" value="MSP_dom"/>
</dbReference>
<dbReference type="Pfam" id="PF00635">
    <property type="entry name" value="Motile_Sperm"/>
    <property type="match status" value="1"/>
</dbReference>
<evidence type="ECO:0000313" key="6">
    <source>
        <dbReference type="EMBL" id="CAI9765894.1"/>
    </source>
</evidence>
<organism evidence="6 7">
    <name type="scientific">Fraxinus pennsylvanica</name>
    <dbReference type="NCBI Taxonomy" id="56036"/>
    <lineage>
        <taxon>Eukaryota</taxon>
        <taxon>Viridiplantae</taxon>
        <taxon>Streptophyta</taxon>
        <taxon>Embryophyta</taxon>
        <taxon>Tracheophyta</taxon>
        <taxon>Spermatophyta</taxon>
        <taxon>Magnoliopsida</taxon>
        <taxon>eudicotyledons</taxon>
        <taxon>Gunneridae</taxon>
        <taxon>Pentapetalae</taxon>
        <taxon>asterids</taxon>
        <taxon>lamiids</taxon>
        <taxon>Lamiales</taxon>
        <taxon>Oleaceae</taxon>
        <taxon>Oleeae</taxon>
        <taxon>Fraxinus</taxon>
    </lineage>
</organism>
<evidence type="ECO:0000256" key="1">
    <source>
        <dbReference type="ARBA" id="ARBA00008932"/>
    </source>
</evidence>
<dbReference type="PANTHER" id="PTHR10809:SF148">
    <property type="entry name" value="OS01G0936800 PROTEIN"/>
    <property type="match status" value="1"/>
</dbReference>
<evidence type="ECO:0000256" key="2">
    <source>
        <dbReference type="SAM" id="Coils"/>
    </source>
</evidence>
<keyword evidence="4" id="KW-1133">Transmembrane helix</keyword>
<dbReference type="Proteomes" id="UP000834106">
    <property type="component" value="Chromosome 8"/>
</dbReference>
<feature type="coiled-coil region" evidence="2">
    <location>
        <begin position="345"/>
        <end position="379"/>
    </location>
</feature>
<dbReference type="InterPro" id="IPR010255">
    <property type="entry name" value="Haem_peroxidase_sf"/>
</dbReference>
<dbReference type="GO" id="GO:0020037">
    <property type="term" value="F:heme binding"/>
    <property type="evidence" value="ECO:0007669"/>
    <property type="project" value="InterPro"/>
</dbReference>
<evidence type="ECO:0000259" key="5">
    <source>
        <dbReference type="PROSITE" id="PS50202"/>
    </source>
</evidence>
<dbReference type="GO" id="GO:0061817">
    <property type="term" value="P:endoplasmic reticulum-plasma membrane tethering"/>
    <property type="evidence" value="ECO:0007669"/>
    <property type="project" value="TreeGrafter"/>
</dbReference>
<dbReference type="GO" id="GO:0090158">
    <property type="term" value="P:endoplasmic reticulum membrane organization"/>
    <property type="evidence" value="ECO:0007669"/>
    <property type="project" value="TreeGrafter"/>
</dbReference>
<dbReference type="FunFam" id="2.60.40.10:FF:000813">
    <property type="entry name" value="Vesicle-associated protein 1-1"/>
    <property type="match status" value="1"/>
</dbReference>
<evidence type="ECO:0000256" key="3">
    <source>
        <dbReference type="SAM" id="MobiDB-lite"/>
    </source>
</evidence>
<dbReference type="GO" id="GO:0005886">
    <property type="term" value="C:plasma membrane"/>
    <property type="evidence" value="ECO:0007669"/>
    <property type="project" value="TreeGrafter"/>
</dbReference>
<dbReference type="SUPFAM" id="SSF48113">
    <property type="entry name" value="Heme-dependent peroxidases"/>
    <property type="match status" value="1"/>
</dbReference>
<dbReference type="AlphaFoldDB" id="A0AAD2DTT6"/>
<dbReference type="Gene3D" id="2.60.40.10">
    <property type="entry name" value="Immunoglobulins"/>
    <property type="match status" value="1"/>
</dbReference>
<dbReference type="SUPFAM" id="SSF49354">
    <property type="entry name" value="PapD-like"/>
    <property type="match status" value="1"/>
</dbReference>
<keyword evidence="7" id="KW-1185">Reference proteome</keyword>
<feature type="domain" description="MSP" evidence="5">
    <location>
        <begin position="101"/>
        <end position="220"/>
    </location>
</feature>
<keyword evidence="4" id="KW-0812">Transmembrane</keyword>
<dbReference type="InterPro" id="IPR013783">
    <property type="entry name" value="Ig-like_fold"/>
</dbReference>
<comment type="similarity">
    <text evidence="1">Belongs to the VAMP-associated protein (VAP) (TC 9.B.17) family.</text>
</comment>
<reference evidence="6" key="1">
    <citation type="submission" date="2023-05" db="EMBL/GenBank/DDBJ databases">
        <authorList>
            <person name="Huff M."/>
        </authorList>
    </citation>
    <scope>NUCLEOTIDE SEQUENCE</scope>
</reference>
<feature type="region of interest" description="Disordered" evidence="3">
    <location>
        <begin position="272"/>
        <end position="309"/>
    </location>
</feature>
<feature type="compositionally biased region" description="Basic and acidic residues" evidence="3">
    <location>
        <begin position="272"/>
        <end position="282"/>
    </location>
</feature>
<dbReference type="InterPro" id="IPR008962">
    <property type="entry name" value="PapD-like_sf"/>
</dbReference>
<sequence>MLVFRLSHPTCFIPKTPEKTIYRFSQNKLLSCRKHIREGLVQLATDKALVSDPAFRPLVEKYAADEDAFFADYAEAHLKLSELGGSRDLFLLITRIMSTQLVEIQPQELKFVVEAMKQSSCIADLTNVTDQHVAFKVKTTSPKNYCVRPNVGIIKPESTCPFTVTMQAQKSAPADMQCNDKFLIQCTVVPFDTTEAEIPPMFTKDSKNYIEETKLRVVWTSPPQSPVFLPVNRVLKPEPSYETSMQKEKLQMGVENSLPELLVKSGEDVKMAANKEDSRSPKAVESSKLVPTKDEEFSPSKQEPRQIKDVEVAKSRQVEDVEVTKSREDQDVEVTKSRHFEDVEVKSLSEDVQELKTKISALVSKLIEAESTIMKLKEEKCSTIHEKETLKQELAMLRRSKSKNKVQVGFPPLFVCMVAMICLLVGFLLRAK</sequence>
<dbReference type="GO" id="GO:0005789">
    <property type="term" value="C:endoplasmic reticulum membrane"/>
    <property type="evidence" value="ECO:0007669"/>
    <property type="project" value="InterPro"/>
</dbReference>
<dbReference type="Gene3D" id="1.10.420.10">
    <property type="entry name" value="Peroxidase, domain 2"/>
    <property type="match status" value="1"/>
</dbReference>
<dbReference type="InterPro" id="IPR016763">
    <property type="entry name" value="VAP"/>
</dbReference>
<dbReference type="GO" id="GO:0004601">
    <property type="term" value="F:peroxidase activity"/>
    <property type="evidence" value="ECO:0007669"/>
    <property type="project" value="InterPro"/>
</dbReference>